<feature type="domain" description="Methylamine utilisation protein MauE" evidence="6">
    <location>
        <begin position="9"/>
        <end position="135"/>
    </location>
</feature>
<evidence type="ECO:0000313" key="7">
    <source>
        <dbReference type="EMBL" id="MCV9926281.1"/>
    </source>
</evidence>
<dbReference type="GO" id="GO:0030416">
    <property type="term" value="P:methylamine metabolic process"/>
    <property type="evidence" value="ECO:0007669"/>
    <property type="project" value="InterPro"/>
</dbReference>
<dbReference type="RefSeq" id="WP_264204481.1">
    <property type="nucleotide sequence ID" value="NZ_JAOZEW010000001.1"/>
</dbReference>
<evidence type="ECO:0000256" key="5">
    <source>
        <dbReference type="SAM" id="Phobius"/>
    </source>
</evidence>
<feature type="transmembrane region" description="Helical" evidence="5">
    <location>
        <begin position="12"/>
        <end position="32"/>
    </location>
</feature>
<feature type="transmembrane region" description="Helical" evidence="5">
    <location>
        <begin position="52"/>
        <end position="71"/>
    </location>
</feature>
<proteinExistence type="predicted"/>
<evidence type="ECO:0000256" key="1">
    <source>
        <dbReference type="ARBA" id="ARBA00004141"/>
    </source>
</evidence>
<dbReference type="InterPro" id="IPR009908">
    <property type="entry name" value="Methylamine_util_MauE"/>
</dbReference>
<keyword evidence="2 5" id="KW-0812">Transmembrane</keyword>
<evidence type="ECO:0000256" key="2">
    <source>
        <dbReference type="ARBA" id="ARBA00022692"/>
    </source>
</evidence>
<evidence type="ECO:0000259" key="6">
    <source>
        <dbReference type="Pfam" id="PF07291"/>
    </source>
</evidence>
<comment type="subcellular location">
    <subcellularLocation>
        <location evidence="1">Membrane</location>
        <topology evidence="1">Multi-pass membrane protein</topology>
    </subcellularLocation>
</comment>
<dbReference type="Pfam" id="PF07291">
    <property type="entry name" value="MauE"/>
    <property type="match status" value="1"/>
</dbReference>
<keyword evidence="4 5" id="KW-0472">Membrane</keyword>
<name>A0A9X2Z8T8_9FLAO</name>
<gene>
    <name evidence="7" type="ORF">OIU83_01345</name>
</gene>
<keyword evidence="3 5" id="KW-1133">Transmembrane helix</keyword>
<evidence type="ECO:0000313" key="8">
    <source>
        <dbReference type="Proteomes" id="UP001151079"/>
    </source>
</evidence>
<accession>A0A9X2Z8T8</accession>
<feature type="transmembrane region" description="Helical" evidence="5">
    <location>
        <begin position="120"/>
        <end position="140"/>
    </location>
</feature>
<dbReference type="Proteomes" id="UP001151079">
    <property type="component" value="Unassembled WGS sequence"/>
</dbReference>
<protein>
    <recommendedName>
        <fullName evidence="6">Methylamine utilisation protein MauE domain-containing protein</fullName>
    </recommendedName>
</protein>
<comment type="caution">
    <text evidence="7">The sequence shown here is derived from an EMBL/GenBank/DDBJ whole genome shotgun (WGS) entry which is preliminary data.</text>
</comment>
<evidence type="ECO:0000256" key="4">
    <source>
        <dbReference type="ARBA" id="ARBA00023136"/>
    </source>
</evidence>
<reference evidence="7" key="1">
    <citation type="submission" date="2022-10" db="EMBL/GenBank/DDBJ databases">
        <title>Two novel species of Flavobacterium.</title>
        <authorList>
            <person name="Liu Q."/>
            <person name="Xin Y.-H."/>
        </authorList>
    </citation>
    <scope>NUCLEOTIDE SEQUENCE</scope>
    <source>
        <strain evidence="7">LS1R49</strain>
    </source>
</reference>
<dbReference type="GO" id="GO:0016020">
    <property type="term" value="C:membrane"/>
    <property type="evidence" value="ECO:0007669"/>
    <property type="project" value="UniProtKB-SubCell"/>
</dbReference>
<dbReference type="AlphaFoldDB" id="A0A9X2Z8T8"/>
<evidence type="ECO:0000256" key="3">
    <source>
        <dbReference type="ARBA" id="ARBA00022989"/>
    </source>
</evidence>
<sequence>MRLNRNIKRIILDVICMLYVFLFVYAASSKLFDFENFRVQLGQSPLLSAFSDWISLLVPIIELIICVLLIIPKFRFIGLFASYGLMVMFTAYIFIVLHYTAFVPCSCGGVLEKLNWTQHLIFNCIFIAMAILAIILYYCKDESVKDKVKSKTLFSIFFITTFCSIAIIIILFLMSENIIHYHNKLTRRFPHTPIQTTNSTNLKLNSYYIAGVDNHNIYLGNTTAPLLITVLDRELHQTQKKVIDLDRKDLPFQAVNIIVQAPYFFVVDGRIPCIYRGNIKDWKAKIRKKGGEYFTTAEAIDSTAIAVRTHSSINGESILGVINLVDTTQTILNPQVLEKQFDGVFDTDGQLLYSTGLKRIIFLYAYRNQFTVADNDLKIDFRGNTIDTITRAKLNIVKVEKHRQRKFAKPPLFVNKSSAVYNDLLYVNSAIPGRYEEDDMWKSASIIDVYDIIGNRYLFSFCIYDIEGKKVRNFVVYDNKLFALIGNHIVRCDLDKKIISKYKK</sequence>
<keyword evidence="8" id="KW-1185">Reference proteome</keyword>
<feature type="transmembrane region" description="Helical" evidence="5">
    <location>
        <begin position="152"/>
        <end position="174"/>
    </location>
</feature>
<feature type="transmembrane region" description="Helical" evidence="5">
    <location>
        <begin position="78"/>
        <end position="100"/>
    </location>
</feature>
<dbReference type="EMBL" id="JAOZEW010000001">
    <property type="protein sequence ID" value="MCV9926281.1"/>
    <property type="molecule type" value="Genomic_DNA"/>
</dbReference>
<organism evidence="7 8">
    <name type="scientific">Flavobacterium shii</name>
    <dbReference type="NCBI Taxonomy" id="2987687"/>
    <lineage>
        <taxon>Bacteria</taxon>
        <taxon>Pseudomonadati</taxon>
        <taxon>Bacteroidota</taxon>
        <taxon>Flavobacteriia</taxon>
        <taxon>Flavobacteriales</taxon>
        <taxon>Flavobacteriaceae</taxon>
        <taxon>Flavobacterium</taxon>
    </lineage>
</organism>